<keyword evidence="3" id="KW-1185">Reference proteome</keyword>
<organism evidence="2 3">
    <name type="scientific">Kordiimonas lipolytica</name>
    <dbReference type="NCBI Taxonomy" id="1662421"/>
    <lineage>
        <taxon>Bacteria</taxon>
        <taxon>Pseudomonadati</taxon>
        <taxon>Pseudomonadota</taxon>
        <taxon>Alphaproteobacteria</taxon>
        <taxon>Kordiimonadales</taxon>
        <taxon>Kordiimonadaceae</taxon>
        <taxon>Kordiimonas</taxon>
    </lineage>
</organism>
<evidence type="ECO:0000313" key="2">
    <source>
        <dbReference type="EMBL" id="MFC4349540.1"/>
    </source>
</evidence>
<comment type="caution">
    <text evidence="2">The sequence shown here is derived from an EMBL/GenBank/DDBJ whole genome shotgun (WGS) entry which is preliminary data.</text>
</comment>
<accession>A0ABV8UFZ5</accession>
<gene>
    <name evidence="2" type="ORF">ACFO5Q_16935</name>
</gene>
<dbReference type="Proteomes" id="UP001595776">
    <property type="component" value="Unassembled WGS sequence"/>
</dbReference>
<feature type="signal peptide" evidence="1">
    <location>
        <begin position="1"/>
        <end position="25"/>
    </location>
</feature>
<dbReference type="EMBL" id="JBHSCR010000031">
    <property type="protein sequence ID" value="MFC4349540.1"/>
    <property type="molecule type" value="Genomic_DNA"/>
</dbReference>
<feature type="chain" id="PRO_5046673944" description="DUF2946 domain-containing protein" evidence="1">
    <location>
        <begin position="26"/>
        <end position="130"/>
    </location>
</feature>
<reference evidence="3" key="1">
    <citation type="journal article" date="2019" name="Int. J. Syst. Evol. Microbiol.">
        <title>The Global Catalogue of Microorganisms (GCM) 10K type strain sequencing project: providing services to taxonomists for standard genome sequencing and annotation.</title>
        <authorList>
            <consortium name="The Broad Institute Genomics Platform"/>
            <consortium name="The Broad Institute Genome Sequencing Center for Infectious Disease"/>
            <person name="Wu L."/>
            <person name="Ma J."/>
        </authorList>
    </citation>
    <scope>NUCLEOTIDE SEQUENCE [LARGE SCALE GENOMIC DNA]</scope>
    <source>
        <strain evidence="3">CGMCC 1.15304</strain>
    </source>
</reference>
<evidence type="ECO:0000313" key="3">
    <source>
        <dbReference type="Proteomes" id="UP001595776"/>
    </source>
</evidence>
<keyword evidence="1" id="KW-0732">Signal</keyword>
<protein>
    <recommendedName>
        <fullName evidence="4">DUF2946 domain-containing protein</fullName>
    </recommendedName>
</protein>
<name>A0ABV8UFZ5_9PROT</name>
<sequence>MSLLKHILFLLLIVALAVTPGTVSHEVEASDSPAIATCATDFGDLLSQLGQASANVNSDQISKAFCGHFTVDLDHTADASSNEMVHSTPLFFAQSNPLANADLLAETLILPVEQQLHSLHPEVAPHPPKA</sequence>
<proteinExistence type="predicted"/>
<evidence type="ECO:0008006" key="4">
    <source>
        <dbReference type="Google" id="ProtNLM"/>
    </source>
</evidence>
<evidence type="ECO:0000256" key="1">
    <source>
        <dbReference type="SAM" id="SignalP"/>
    </source>
</evidence>
<dbReference type="RefSeq" id="WP_068148710.1">
    <property type="nucleotide sequence ID" value="NZ_JBHSCR010000031.1"/>
</dbReference>